<comment type="subcellular location">
    <subcellularLocation>
        <location evidence="1">Endoplasmic reticulum lumen</location>
    </subcellularLocation>
</comment>
<dbReference type="GO" id="GO:0030246">
    <property type="term" value="F:carbohydrate binding"/>
    <property type="evidence" value="ECO:0007669"/>
    <property type="project" value="UniProtKB-KW"/>
</dbReference>
<evidence type="ECO:0000256" key="1">
    <source>
        <dbReference type="ARBA" id="ARBA00004319"/>
    </source>
</evidence>
<dbReference type="InterPro" id="IPR009033">
    <property type="entry name" value="Calreticulin/calnexin_P_dom_sf"/>
</dbReference>
<dbReference type="STRING" id="9009.A0A226MTZ2"/>
<comment type="caution">
    <text evidence="16">The sequence shown here is derived from an EMBL/GenBank/DDBJ whole genome shotgun (WGS) entry which is preliminary data.</text>
</comment>
<evidence type="ECO:0000256" key="4">
    <source>
        <dbReference type="ARBA" id="ARBA00022723"/>
    </source>
</evidence>
<evidence type="ECO:0000256" key="6">
    <source>
        <dbReference type="ARBA" id="ARBA00022734"/>
    </source>
</evidence>
<keyword evidence="10" id="KW-0106">Calcium</keyword>
<dbReference type="SUPFAM" id="SSF63887">
    <property type="entry name" value="P-domain of calnexin/calreticulin"/>
    <property type="match status" value="1"/>
</dbReference>
<evidence type="ECO:0000256" key="5">
    <source>
        <dbReference type="ARBA" id="ARBA00022729"/>
    </source>
</evidence>
<dbReference type="OrthoDB" id="1938156at2759"/>
<evidence type="ECO:0000256" key="10">
    <source>
        <dbReference type="ARBA" id="ARBA00022837"/>
    </source>
</evidence>
<evidence type="ECO:0000256" key="2">
    <source>
        <dbReference type="ARBA" id="ARBA00010983"/>
    </source>
</evidence>
<feature type="compositionally biased region" description="Basic and acidic residues" evidence="15">
    <location>
        <begin position="380"/>
        <end position="405"/>
    </location>
</feature>
<evidence type="ECO:0000256" key="14">
    <source>
        <dbReference type="RuleBase" id="RU362126"/>
    </source>
</evidence>
<reference evidence="16 17" key="1">
    <citation type="submission" date="2016-07" db="EMBL/GenBank/DDBJ databases">
        <title>Disparate Historic Effective Population Sizes Predicted by Modern Levels of Genome Diversity for the Scaled Quail (Callipepla squamata) and the Northern Bobwhite (Colinus virginianus): Inferences from First and Second Generation Draft Genome Assemblies for Sympatric New World Quail.</title>
        <authorList>
            <person name="Oldeschulte D.L."/>
            <person name="Halley Y.A."/>
            <person name="Bhattarai E.K."/>
            <person name="Brashear W.A."/>
            <person name="Hill J."/>
            <person name="Metz R.P."/>
            <person name="Johnson C.D."/>
            <person name="Rollins D."/>
            <person name="Peterson M.J."/>
            <person name="Bickhart D.M."/>
            <person name="Decker J.E."/>
            <person name="Seabury C.M."/>
        </authorList>
    </citation>
    <scope>NUCLEOTIDE SEQUENCE [LARGE SCALE GENOMIC DNA]</scope>
    <source>
        <strain evidence="16 17">Texas</strain>
        <tissue evidence="16">Leg muscle</tissue>
    </source>
</reference>
<keyword evidence="8 14" id="KW-0256">Endoplasmic reticulum</keyword>
<accession>A0A226MTZ2</accession>
<evidence type="ECO:0000256" key="7">
    <source>
        <dbReference type="ARBA" id="ARBA00022737"/>
    </source>
</evidence>
<dbReference type="Gene3D" id="2.60.120.200">
    <property type="match status" value="1"/>
</dbReference>
<feature type="binding site" evidence="12">
    <location>
        <position position="349"/>
    </location>
    <ligand>
        <name>an alpha-D-glucoside</name>
        <dbReference type="ChEBI" id="CHEBI:22390"/>
    </ligand>
</feature>
<dbReference type="GO" id="GO:0005789">
    <property type="term" value="C:endoplasmic reticulum membrane"/>
    <property type="evidence" value="ECO:0007669"/>
    <property type="project" value="TreeGrafter"/>
</dbReference>
<keyword evidence="5" id="KW-0732">Signal</keyword>
<feature type="disulfide bond" evidence="13">
    <location>
        <begin position="91"/>
        <end position="154"/>
    </location>
</feature>
<dbReference type="Gene3D" id="2.10.250.10">
    <property type="entry name" value="Calreticulin/calnexin, P domain"/>
    <property type="match status" value="1"/>
</dbReference>
<organism evidence="16 17">
    <name type="scientific">Callipepla squamata</name>
    <name type="common">Scaled quail</name>
    <dbReference type="NCBI Taxonomy" id="9009"/>
    <lineage>
        <taxon>Eukaryota</taxon>
        <taxon>Metazoa</taxon>
        <taxon>Chordata</taxon>
        <taxon>Craniata</taxon>
        <taxon>Vertebrata</taxon>
        <taxon>Euteleostomi</taxon>
        <taxon>Archelosauria</taxon>
        <taxon>Archosauria</taxon>
        <taxon>Dinosauria</taxon>
        <taxon>Saurischia</taxon>
        <taxon>Theropoda</taxon>
        <taxon>Coelurosauria</taxon>
        <taxon>Aves</taxon>
        <taxon>Neognathae</taxon>
        <taxon>Galloanserae</taxon>
        <taxon>Galliformes</taxon>
        <taxon>Odontophoridae</taxon>
        <taxon>Callipepla</taxon>
    </lineage>
</organism>
<dbReference type="SUPFAM" id="SSF49899">
    <property type="entry name" value="Concanavalin A-like lectins/glucanases"/>
    <property type="match status" value="2"/>
</dbReference>
<dbReference type="EMBL" id="MCFN01000450">
    <property type="protein sequence ID" value="OXB58728.1"/>
    <property type="molecule type" value="Genomic_DNA"/>
</dbReference>
<feature type="binding site" evidence="12">
    <location>
        <position position="114"/>
    </location>
    <ligand>
        <name>an alpha-D-glucoside</name>
        <dbReference type="ChEBI" id="CHEBI:22390"/>
    </ligand>
</feature>
<keyword evidence="13" id="KW-1015">Disulfide bond</keyword>
<proteinExistence type="inferred from homology"/>
<feature type="binding site" evidence="12">
    <location>
        <position position="95"/>
    </location>
    <ligand>
        <name>an alpha-D-glucoside</name>
        <dbReference type="ChEBI" id="CHEBI:22390"/>
    </ligand>
</feature>
<feature type="binding site" evidence="12">
    <location>
        <position position="152"/>
    </location>
    <ligand>
        <name>an alpha-D-glucoside</name>
        <dbReference type="ChEBI" id="CHEBI:22390"/>
    </ligand>
</feature>
<feature type="binding site" evidence="12">
    <location>
        <position position="97"/>
    </location>
    <ligand>
        <name>an alpha-D-glucoside</name>
        <dbReference type="ChEBI" id="CHEBI:22390"/>
    </ligand>
</feature>
<evidence type="ECO:0000256" key="12">
    <source>
        <dbReference type="PIRSR" id="PIRSR002356-1"/>
    </source>
</evidence>
<evidence type="ECO:0000256" key="15">
    <source>
        <dbReference type="SAM" id="MobiDB-lite"/>
    </source>
</evidence>
<dbReference type="FunFam" id="2.60.120.200:FF:000113">
    <property type="entry name" value="Calreticulin 3"/>
    <property type="match status" value="1"/>
</dbReference>
<evidence type="ECO:0000256" key="13">
    <source>
        <dbReference type="PIRSR" id="PIRSR002356-3"/>
    </source>
</evidence>
<keyword evidence="9" id="KW-0862">Zinc</keyword>
<dbReference type="PIRSF" id="PIRSF002356">
    <property type="entry name" value="Calreticulin"/>
    <property type="match status" value="1"/>
</dbReference>
<dbReference type="PANTHER" id="PTHR11073">
    <property type="entry name" value="CALRETICULIN AND CALNEXIN"/>
    <property type="match status" value="1"/>
</dbReference>
<protein>
    <recommendedName>
        <fullName evidence="3">Calreticulin</fullName>
    </recommendedName>
</protein>
<keyword evidence="11 14" id="KW-0143">Chaperone</keyword>
<dbReference type="InterPro" id="IPR009169">
    <property type="entry name" value="Calreticulin"/>
</dbReference>
<keyword evidence="6" id="KW-0430">Lectin</keyword>
<gene>
    <name evidence="16" type="ORF">ASZ78_010614</name>
</gene>
<dbReference type="Pfam" id="PF00262">
    <property type="entry name" value="Calreticulin"/>
    <property type="match status" value="3"/>
</dbReference>
<dbReference type="GO" id="GO:0006457">
    <property type="term" value="P:protein folding"/>
    <property type="evidence" value="ECO:0007669"/>
    <property type="project" value="InterPro"/>
</dbReference>
<dbReference type="InterPro" id="IPR013320">
    <property type="entry name" value="ConA-like_dom_sf"/>
</dbReference>
<evidence type="ECO:0000256" key="11">
    <source>
        <dbReference type="ARBA" id="ARBA00023186"/>
    </source>
</evidence>
<dbReference type="GO" id="GO:0005509">
    <property type="term" value="F:calcium ion binding"/>
    <property type="evidence" value="ECO:0007669"/>
    <property type="project" value="InterPro"/>
</dbReference>
<feature type="non-terminal residue" evidence="16">
    <location>
        <position position="1"/>
    </location>
</feature>
<dbReference type="PROSITE" id="PS00803">
    <property type="entry name" value="CALRETICULIN_1"/>
    <property type="match status" value="1"/>
</dbReference>
<feature type="region of interest" description="Disordered" evidence="15">
    <location>
        <begin position="239"/>
        <end position="271"/>
    </location>
</feature>
<keyword evidence="4" id="KW-0479">Metal-binding</keyword>
<dbReference type="PRINTS" id="PR00626">
    <property type="entry name" value="CALRETICULIN"/>
</dbReference>
<dbReference type="PANTHER" id="PTHR11073:SF3">
    <property type="entry name" value="CALRETICULIN-3"/>
    <property type="match status" value="1"/>
</dbReference>
<sequence length="438" mass="50834">RCPVPLPVPHITLLCAGRWQKRWVSSESRPDLGTFRLTAGTFYGDPVRDRGLQTSENSKFYAISSRFKPFSNKGKTLVIQYTVKHEQKIDCGGGYVKIFSSDLDQKNLSGASPYYIMFGESVGASPSLQHCCCCCAAPEGRYKTCDLFVGPDICGSETKKVHVILNYKNKPHPIKKPIRCKVNRFQSILFSFFKTQVDGYTHLYTLIIRPDQTYEVKIDNKVAALGNLEDDLDFLPPRKINDPAVEKPRDWDDRVQIDDPNDTKPEDWDEPEYIMDTSDEKPEDWDHAVHGEWTYPMVKNPLYKGAWKPRQIDNPKYRGVWPHPQIDNPHYSPDYSIYSYENIGVIGLDIWQVRAGTIFDNFLITDDEDYAEEFGDETWGETKDPEKDMSIRQAEEQQQRQRVSEEEYFEQWLKKKHKEERESREDQTVKSPVEKGEF</sequence>
<dbReference type="GO" id="GO:0051082">
    <property type="term" value="F:unfolded protein binding"/>
    <property type="evidence" value="ECO:0007669"/>
    <property type="project" value="InterPro"/>
</dbReference>
<dbReference type="GO" id="GO:0036503">
    <property type="term" value="P:ERAD pathway"/>
    <property type="evidence" value="ECO:0007669"/>
    <property type="project" value="TreeGrafter"/>
</dbReference>
<dbReference type="InterPro" id="IPR001580">
    <property type="entry name" value="Calret/calnex"/>
</dbReference>
<evidence type="ECO:0000313" key="17">
    <source>
        <dbReference type="Proteomes" id="UP000198323"/>
    </source>
</evidence>
<name>A0A226MTZ2_CALSU</name>
<dbReference type="AlphaFoldDB" id="A0A226MTZ2"/>
<evidence type="ECO:0000313" key="16">
    <source>
        <dbReference type="EMBL" id="OXB58728.1"/>
    </source>
</evidence>
<feature type="region of interest" description="Disordered" evidence="15">
    <location>
        <begin position="376"/>
        <end position="438"/>
    </location>
</feature>
<evidence type="ECO:0000256" key="9">
    <source>
        <dbReference type="ARBA" id="ARBA00022833"/>
    </source>
</evidence>
<dbReference type="InterPro" id="IPR018124">
    <property type="entry name" value="Calret/calnex_CS"/>
</dbReference>
<dbReference type="Proteomes" id="UP000198323">
    <property type="component" value="Unassembled WGS sequence"/>
</dbReference>
<comment type="similarity">
    <text evidence="2 14">Belongs to the calreticulin family.</text>
</comment>
<dbReference type="PROSITE" id="PS00805">
    <property type="entry name" value="CALRETICULIN_REPEAT"/>
    <property type="match status" value="1"/>
</dbReference>
<evidence type="ECO:0000256" key="8">
    <source>
        <dbReference type="ARBA" id="ARBA00022824"/>
    </source>
</evidence>
<dbReference type="GO" id="GO:0005788">
    <property type="term" value="C:endoplasmic reticulum lumen"/>
    <property type="evidence" value="ECO:0007669"/>
    <property type="project" value="UniProtKB-SubCell"/>
</dbReference>
<feature type="compositionally biased region" description="Basic and acidic residues" evidence="15">
    <location>
        <begin position="419"/>
        <end position="438"/>
    </location>
</feature>
<keyword evidence="17" id="KW-1185">Reference proteome</keyword>
<feature type="compositionally biased region" description="Basic and acidic residues" evidence="15">
    <location>
        <begin position="239"/>
        <end position="266"/>
    </location>
</feature>
<dbReference type="FunFam" id="2.10.250.10:FF:000002">
    <property type="entry name" value="Calreticulin"/>
    <property type="match status" value="1"/>
</dbReference>
<evidence type="ECO:0000256" key="3">
    <source>
        <dbReference type="ARBA" id="ARBA00015837"/>
    </source>
</evidence>
<keyword evidence="7" id="KW-0677">Repeat</keyword>